<proteinExistence type="predicted"/>
<gene>
    <name evidence="1" type="ORF">BT96DRAFT_320187</name>
</gene>
<dbReference type="AlphaFoldDB" id="A0A6A4H019"/>
<name>A0A6A4H019_9AGAR</name>
<dbReference type="Proteomes" id="UP000799118">
    <property type="component" value="Unassembled WGS sequence"/>
</dbReference>
<sequence length="117" mass="13294">MQIPLIFLASVFSSAIILYLQAARRKQSTDVSKDLQDVYRCLEIISLYEKRYQATGRLYDVLSSIISLGDQHFQHSKNGQGLFNSTPESHQHEHFGSGGAATVYADPYSLYGFWFRP</sequence>
<organism evidence="1 2">
    <name type="scientific">Gymnopus androsaceus JB14</name>
    <dbReference type="NCBI Taxonomy" id="1447944"/>
    <lineage>
        <taxon>Eukaryota</taxon>
        <taxon>Fungi</taxon>
        <taxon>Dikarya</taxon>
        <taxon>Basidiomycota</taxon>
        <taxon>Agaricomycotina</taxon>
        <taxon>Agaricomycetes</taxon>
        <taxon>Agaricomycetidae</taxon>
        <taxon>Agaricales</taxon>
        <taxon>Marasmiineae</taxon>
        <taxon>Omphalotaceae</taxon>
        <taxon>Gymnopus</taxon>
    </lineage>
</organism>
<keyword evidence="2" id="KW-1185">Reference proteome</keyword>
<evidence type="ECO:0000313" key="1">
    <source>
        <dbReference type="EMBL" id="KAE9391096.1"/>
    </source>
</evidence>
<protein>
    <submittedName>
        <fullName evidence="1">Uncharacterized protein</fullName>
    </submittedName>
</protein>
<dbReference type="EMBL" id="ML769636">
    <property type="protein sequence ID" value="KAE9391096.1"/>
    <property type="molecule type" value="Genomic_DNA"/>
</dbReference>
<evidence type="ECO:0000313" key="2">
    <source>
        <dbReference type="Proteomes" id="UP000799118"/>
    </source>
</evidence>
<reference evidence="1" key="1">
    <citation type="journal article" date="2019" name="Environ. Microbiol.">
        <title>Fungal ecological strategies reflected in gene transcription - a case study of two litter decomposers.</title>
        <authorList>
            <person name="Barbi F."/>
            <person name="Kohler A."/>
            <person name="Barry K."/>
            <person name="Baskaran P."/>
            <person name="Daum C."/>
            <person name="Fauchery L."/>
            <person name="Ihrmark K."/>
            <person name="Kuo A."/>
            <person name="LaButti K."/>
            <person name="Lipzen A."/>
            <person name="Morin E."/>
            <person name="Grigoriev I.V."/>
            <person name="Henrissat B."/>
            <person name="Lindahl B."/>
            <person name="Martin F."/>
        </authorList>
    </citation>
    <scope>NUCLEOTIDE SEQUENCE</scope>
    <source>
        <strain evidence="1">JB14</strain>
    </source>
</reference>
<accession>A0A6A4H019</accession>
<dbReference type="OrthoDB" id="3068557at2759"/>